<dbReference type="GO" id="GO:0043190">
    <property type="term" value="C:ATP-binding cassette (ABC) transporter complex"/>
    <property type="evidence" value="ECO:0007669"/>
    <property type="project" value="InterPro"/>
</dbReference>
<evidence type="ECO:0000259" key="9">
    <source>
        <dbReference type="PROSITE" id="PS50928"/>
    </source>
</evidence>
<evidence type="ECO:0000256" key="8">
    <source>
        <dbReference type="SAM" id="MobiDB-lite"/>
    </source>
</evidence>
<keyword evidence="6 7" id="KW-0472">Membrane</keyword>
<keyword evidence="4 7" id="KW-0812">Transmembrane</keyword>
<dbReference type="InterPro" id="IPR010065">
    <property type="entry name" value="AA_ABC_transptr_permease_3TM"/>
</dbReference>
<protein>
    <submittedName>
        <fullName evidence="10">Amino acid ABC transporter permease</fullName>
    </submittedName>
</protein>
<evidence type="ECO:0000256" key="2">
    <source>
        <dbReference type="ARBA" id="ARBA00022448"/>
    </source>
</evidence>
<comment type="subcellular location">
    <subcellularLocation>
        <location evidence="1 7">Cell membrane</location>
        <topology evidence="1 7">Multi-pass membrane protein</topology>
    </subcellularLocation>
</comment>
<feature type="domain" description="ABC transmembrane type-1" evidence="9">
    <location>
        <begin position="69"/>
        <end position="258"/>
    </location>
</feature>
<evidence type="ECO:0000256" key="1">
    <source>
        <dbReference type="ARBA" id="ARBA00004651"/>
    </source>
</evidence>
<evidence type="ECO:0000313" key="11">
    <source>
        <dbReference type="Proteomes" id="UP000593758"/>
    </source>
</evidence>
<comment type="similarity">
    <text evidence="7">Belongs to the binding-protein-dependent transport system permease family.</text>
</comment>
<keyword evidence="2 7" id="KW-0813">Transport</keyword>
<dbReference type="Proteomes" id="UP000593758">
    <property type="component" value="Chromosome"/>
</dbReference>
<dbReference type="SUPFAM" id="SSF161098">
    <property type="entry name" value="MetI-like"/>
    <property type="match status" value="1"/>
</dbReference>
<gene>
    <name evidence="10" type="ORF">IM660_07740</name>
</gene>
<reference evidence="10 11" key="1">
    <citation type="submission" date="2020-10" db="EMBL/GenBank/DDBJ databases">
        <title>Haloactinobacterium sp. RN3S43, a bacterium isolated from saline soil.</title>
        <authorList>
            <person name="Sun J.-Q."/>
        </authorList>
    </citation>
    <scope>NUCLEOTIDE SEQUENCE [LARGE SCALE GENOMIC DNA]</scope>
    <source>
        <strain evidence="10 11">RN3S43</strain>
    </source>
</reference>
<dbReference type="GO" id="GO:0006865">
    <property type="term" value="P:amino acid transport"/>
    <property type="evidence" value="ECO:0007669"/>
    <property type="project" value="TreeGrafter"/>
</dbReference>
<feature type="transmembrane region" description="Helical" evidence="7">
    <location>
        <begin position="239"/>
        <end position="261"/>
    </location>
</feature>
<feature type="transmembrane region" description="Helical" evidence="7">
    <location>
        <begin position="73"/>
        <end position="92"/>
    </location>
</feature>
<keyword evidence="3" id="KW-1003">Cell membrane</keyword>
<evidence type="ECO:0000313" key="10">
    <source>
        <dbReference type="EMBL" id="QOR72118.1"/>
    </source>
</evidence>
<dbReference type="Pfam" id="PF00528">
    <property type="entry name" value="BPD_transp_1"/>
    <property type="match status" value="1"/>
</dbReference>
<dbReference type="GO" id="GO:0022857">
    <property type="term" value="F:transmembrane transporter activity"/>
    <property type="evidence" value="ECO:0007669"/>
    <property type="project" value="InterPro"/>
</dbReference>
<dbReference type="AlphaFoldDB" id="A0A7M1SX14"/>
<keyword evidence="11" id="KW-1185">Reference proteome</keyword>
<keyword evidence="5 7" id="KW-1133">Transmembrane helix</keyword>
<name>A0A7M1SX14_9MICO</name>
<evidence type="ECO:0000256" key="7">
    <source>
        <dbReference type="RuleBase" id="RU363032"/>
    </source>
</evidence>
<sequence length="301" mass="31798">MSAQAVLFDTPGPKGRRNIAIGNVVGTVIVLGVLAWALVQMGSKGQFDPAKWAVMVDPETWQFYFLPGLQNTLTAAAYAIVLAMVFGLLFGVGRLASNSVIRGFCGLVVEFFRAVPVLIMMIAGWFSAALLLNIPPEDAPLFGVVAGLTLYNGSVIAELVRSGVHGLPKGQREASLAIGMTRGQSLRSVELPQALIAMLPSLISQFVVILKDTALGYIITYPELLRSARLVGSDAPFPILQAMAVAAVLFIVINFLLSWAAGRLARRFGGRSSDSGKPAPRVGITTGLAGTADTRDETGGN</sequence>
<evidence type="ECO:0000256" key="6">
    <source>
        <dbReference type="ARBA" id="ARBA00023136"/>
    </source>
</evidence>
<evidence type="ECO:0000256" key="3">
    <source>
        <dbReference type="ARBA" id="ARBA00022475"/>
    </source>
</evidence>
<dbReference type="InterPro" id="IPR035906">
    <property type="entry name" value="MetI-like_sf"/>
</dbReference>
<dbReference type="Gene3D" id="1.10.3720.10">
    <property type="entry name" value="MetI-like"/>
    <property type="match status" value="1"/>
</dbReference>
<organism evidence="10 11">
    <name type="scientific">Ruania alkalisoli</name>
    <dbReference type="NCBI Taxonomy" id="2779775"/>
    <lineage>
        <taxon>Bacteria</taxon>
        <taxon>Bacillati</taxon>
        <taxon>Actinomycetota</taxon>
        <taxon>Actinomycetes</taxon>
        <taxon>Micrococcales</taxon>
        <taxon>Ruaniaceae</taxon>
        <taxon>Ruania</taxon>
    </lineage>
</organism>
<evidence type="ECO:0000256" key="5">
    <source>
        <dbReference type="ARBA" id="ARBA00022989"/>
    </source>
</evidence>
<evidence type="ECO:0000256" key="4">
    <source>
        <dbReference type="ARBA" id="ARBA00022692"/>
    </source>
</evidence>
<feature type="region of interest" description="Disordered" evidence="8">
    <location>
        <begin position="269"/>
        <end position="301"/>
    </location>
</feature>
<proteinExistence type="inferred from homology"/>
<dbReference type="EMBL" id="CP063169">
    <property type="protein sequence ID" value="QOR72118.1"/>
    <property type="molecule type" value="Genomic_DNA"/>
</dbReference>
<feature type="transmembrane region" description="Helical" evidence="7">
    <location>
        <begin position="20"/>
        <end position="39"/>
    </location>
</feature>
<dbReference type="InterPro" id="IPR043429">
    <property type="entry name" value="ArtM/GltK/GlnP/TcyL/YhdX-like"/>
</dbReference>
<dbReference type="PANTHER" id="PTHR30614">
    <property type="entry name" value="MEMBRANE COMPONENT OF AMINO ACID ABC TRANSPORTER"/>
    <property type="match status" value="1"/>
</dbReference>
<accession>A0A7M1SX14</accession>
<dbReference type="KEGG" id="halt:IM660_07740"/>
<dbReference type="NCBIfam" id="TIGR01726">
    <property type="entry name" value="HEQRo_perm_3TM"/>
    <property type="match status" value="1"/>
</dbReference>
<dbReference type="CDD" id="cd06261">
    <property type="entry name" value="TM_PBP2"/>
    <property type="match status" value="1"/>
</dbReference>
<dbReference type="InterPro" id="IPR000515">
    <property type="entry name" value="MetI-like"/>
</dbReference>
<dbReference type="RefSeq" id="WP_193498761.1">
    <property type="nucleotide sequence ID" value="NZ_CP063169.1"/>
</dbReference>
<feature type="transmembrane region" description="Helical" evidence="7">
    <location>
        <begin position="104"/>
        <end position="127"/>
    </location>
</feature>
<dbReference type="PROSITE" id="PS50928">
    <property type="entry name" value="ABC_TM1"/>
    <property type="match status" value="1"/>
</dbReference>
<dbReference type="PANTHER" id="PTHR30614:SF21">
    <property type="entry name" value="AMINO ACID ABC TRANSPORTER PERMEASE"/>
    <property type="match status" value="1"/>
</dbReference>